<dbReference type="Proteomes" id="UP001341840">
    <property type="component" value="Unassembled WGS sequence"/>
</dbReference>
<accession>A0ABU6RZE8</accession>
<dbReference type="EMBL" id="JASCZI010034328">
    <property type="protein sequence ID" value="MED6129259.1"/>
    <property type="molecule type" value="Genomic_DNA"/>
</dbReference>
<proteinExistence type="predicted"/>
<feature type="compositionally biased region" description="Basic residues" evidence="1">
    <location>
        <begin position="153"/>
        <end position="170"/>
    </location>
</feature>
<evidence type="ECO:0000256" key="1">
    <source>
        <dbReference type="SAM" id="MobiDB-lite"/>
    </source>
</evidence>
<comment type="caution">
    <text evidence="2">The sequence shown here is derived from an EMBL/GenBank/DDBJ whole genome shotgun (WGS) entry which is preliminary data.</text>
</comment>
<gene>
    <name evidence="2" type="ORF">PIB30_106196</name>
</gene>
<name>A0ABU6RZE8_9FABA</name>
<reference evidence="2 3" key="1">
    <citation type="journal article" date="2023" name="Plants (Basel)">
        <title>Bridging the Gap: Combining Genomics and Transcriptomics Approaches to Understand Stylosanthes scabra, an Orphan Legume from the Brazilian Caatinga.</title>
        <authorList>
            <person name="Ferreira-Neto J.R.C."/>
            <person name="da Silva M.D."/>
            <person name="Binneck E."/>
            <person name="de Melo N.F."/>
            <person name="da Silva R.H."/>
            <person name="de Melo A.L.T.M."/>
            <person name="Pandolfi V."/>
            <person name="Bustamante F.O."/>
            <person name="Brasileiro-Vidal A.C."/>
            <person name="Benko-Iseppon A.M."/>
        </authorList>
    </citation>
    <scope>NUCLEOTIDE SEQUENCE [LARGE SCALE GENOMIC DNA]</scope>
    <source>
        <tissue evidence="2">Leaves</tissue>
    </source>
</reference>
<organism evidence="2 3">
    <name type="scientific">Stylosanthes scabra</name>
    <dbReference type="NCBI Taxonomy" id="79078"/>
    <lineage>
        <taxon>Eukaryota</taxon>
        <taxon>Viridiplantae</taxon>
        <taxon>Streptophyta</taxon>
        <taxon>Embryophyta</taxon>
        <taxon>Tracheophyta</taxon>
        <taxon>Spermatophyta</taxon>
        <taxon>Magnoliopsida</taxon>
        <taxon>eudicotyledons</taxon>
        <taxon>Gunneridae</taxon>
        <taxon>Pentapetalae</taxon>
        <taxon>rosids</taxon>
        <taxon>fabids</taxon>
        <taxon>Fabales</taxon>
        <taxon>Fabaceae</taxon>
        <taxon>Papilionoideae</taxon>
        <taxon>50 kb inversion clade</taxon>
        <taxon>dalbergioids sensu lato</taxon>
        <taxon>Dalbergieae</taxon>
        <taxon>Pterocarpus clade</taxon>
        <taxon>Stylosanthes</taxon>
    </lineage>
</organism>
<protein>
    <submittedName>
        <fullName evidence="2">Uncharacterized protein</fullName>
    </submittedName>
</protein>
<evidence type="ECO:0000313" key="3">
    <source>
        <dbReference type="Proteomes" id="UP001341840"/>
    </source>
</evidence>
<keyword evidence="3" id="KW-1185">Reference proteome</keyword>
<evidence type="ECO:0000313" key="2">
    <source>
        <dbReference type="EMBL" id="MED6129259.1"/>
    </source>
</evidence>
<feature type="compositionally biased region" description="Basic and acidic residues" evidence="1">
    <location>
        <begin position="133"/>
        <end position="144"/>
    </location>
</feature>
<sequence>MQIRFSVMAENTVEFEIERVDSKDVRVDSREEKTKTKKTLSVNSRLQRFRVDSGINNTKTESTPGRTESILPNPEWMFRRAYRRFSPLSTPPNLHSPRRLHLAVACRLAGQPLFVAPIHSSRRQKRGSGGGTGEKERNDSDERRRIGRQVPTSRKRRRKERRSVIGKRRKDASPTLEAETRAGNRRTTRGWIVGGRVVGKRFRSTFGR</sequence>
<feature type="region of interest" description="Disordered" evidence="1">
    <location>
        <begin position="117"/>
        <end position="183"/>
    </location>
</feature>